<dbReference type="STRING" id="1246581.A0A2H9TKZ1"/>
<reference evidence="2 3" key="1">
    <citation type="submission" date="2016-10" db="EMBL/GenBank/DDBJ databases">
        <title>The genome of Paramicrosporidium saccamoebae is the missing link in understanding Cryptomycota and Microsporidia evolution.</title>
        <authorList>
            <person name="Quandt C.A."/>
            <person name="Beaudet D."/>
            <person name="Corsaro D."/>
            <person name="Michel R."/>
            <person name="Corradi N."/>
            <person name="James T."/>
        </authorList>
    </citation>
    <scope>NUCLEOTIDE SEQUENCE [LARGE SCALE GENOMIC DNA]</scope>
    <source>
        <strain evidence="2 3">KSL3</strain>
    </source>
</reference>
<sequence length="1005" mass="109630">MSSADELEFHDAIDAEETLAKVERIVDEIVEEVLFNEKPSLAESEVVSLKPAKESKDKVVKKESLLTGTKNGVGSTESANKSANDNFDEQRTRFVERLDKEEAEAVIGDIEGAIESVVEEALTGLTLTEGSESEFETKRTEFIAQLERENMDEIVSNIECAVESVIEEALVGDVESSDADFNNGRLGDELSGGDLNNGDVSGGDVNDGDLSDEESNDGDLDIGKSSDGKLDSRHQESGSNGQKHLESRSNDPRPLESISNDQKLAESKSNDQRLAESKSNDQKLAESKSNDQKSSKPKNSDQSKPKSNEQKHPNPRNDHQGHSKPKNSDQEHLELKSNDQEPPKPKSNDQESFESKSNDQESQKPKSNDQEHLNSRSSDHESSKPKSNDHESSKPKSNDQEPLKPKSNGQESSKPKSSDQESSKPRSSDQEHSQSKHNNQKPSKPKNNDQEPSKPKSNGQESSKPRSSDQEHSQSKHNDQKPSKPKNNDQEHLNLRSSDHGSSKPKSNDHESSKPRSNDQELLQPRSNAQELSKPKSNDQEPPKPKNSDQEPPKSNNKDQEHPIAEQSDSSTDSDRIRVLDKLSAAATATASNATSATTQNDSYLGSWGGMFSALTGIGSTVSTQVDKIYDALDPNLPETEEDPRSIKTLLDKLSPNSAKSNDSETSGSWLSGFDKTFDFASDKIGQALIGGIKRLESTVGVAIEPISSSSSVNEVVYDVDNPDAISTSGTSGGEGPSPVSQVSQLGKNIYSAGMSTLGKLGRTTADMVVSTKDRITPLLEKDSKIDRSELKKPFAVLFDEFCGNDALEKLQIQSTQAAIQLKSKLKALNPQQLKKAQGELKGVGALLDNIEASEAKLVWPDLFSTGEAEMVTKLQDSFVHSLGKMGNVDESLAELRDNVETPLPPDMPSLLVYLGRFHLAKMLSAALHLTLLLAQPDETEIHRLATVLRGKIESITQIEEVAGLDSNRRKAALQLLATDVSQAQTTLRDALLTLQPQLRLARLQ</sequence>
<keyword evidence="3" id="KW-1185">Reference proteome</keyword>
<dbReference type="AlphaFoldDB" id="A0A2H9TKZ1"/>
<feature type="compositionally biased region" description="Polar residues" evidence="1">
    <location>
        <begin position="67"/>
        <end position="85"/>
    </location>
</feature>
<name>A0A2H9TKZ1_9FUNG</name>
<gene>
    <name evidence="2" type="ORF">PSACC_01803</name>
</gene>
<evidence type="ECO:0000313" key="3">
    <source>
        <dbReference type="Proteomes" id="UP000240830"/>
    </source>
</evidence>
<feature type="compositionally biased region" description="Basic and acidic residues" evidence="1">
    <location>
        <begin position="221"/>
        <end position="236"/>
    </location>
</feature>
<accession>A0A2H9TKZ1</accession>
<proteinExistence type="predicted"/>
<feature type="compositionally biased region" description="Basic and acidic residues" evidence="1">
    <location>
        <begin position="263"/>
        <end position="404"/>
    </location>
</feature>
<feature type="region of interest" description="Disordered" evidence="1">
    <location>
        <begin position="724"/>
        <end position="743"/>
    </location>
</feature>
<feature type="compositionally biased region" description="Basic and acidic residues" evidence="1">
    <location>
        <begin position="533"/>
        <end position="564"/>
    </location>
</feature>
<protein>
    <submittedName>
        <fullName evidence="2">Putative trans-sialidase</fullName>
    </submittedName>
</protein>
<feature type="region of interest" description="Disordered" evidence="1">
    <location>
        <begin position="175"/>
        <end position="576"/>
    </location>
</feature>
<evidence type="ECO:0000256" key="1">
    <source>
        <dbReference type="SAM" id="MobiDB-lite"/>
    </source>
</evidence>
<feature type="compositionally biased region" description="Basic and acidic residues" evidence="1">
    <location>
        <begin position="463"/>
        <end position="519"/>
    </location>
</feature>
<organism evidence="2 3">
    <name type="scientific">Paramicrosporidium saccamoebae</name>
    <dbReference type="NCBI Taxonomy" id="1246581"/>
    <lineage>
        <taxon>Eukaryota</taxon>
        <taxon>Fungi</taxon>
        <taxon>Fungi incertae sedis</taxon>
        <taxon>Cryptomycota</taxon>
        <taxon>Cryptomycota incertae sedis</taxon>
        <taxon>Paramicrosporidium</taxon>
    </lineage>
</organism>
<feature type="compositionally biased region" description="Low complexity" evidence="1">
    <location>
        <begin position="192"/>
        <end position="204"/>
    </location>
</feature>
<feature type="region of interest" description="Disordered" evidence="1">
    <location>
        <begin position="66"/>
        <end position="88"/>
    </location>
</feature>
<feature type="compositionally biased region" description="Acidic residues" evidence="1">
    <location>
        <begin position="206"/>
        <end position="220"/>
    </location>
</feature>
<dbReference type="EMBL" id="MTSL01000126">
    <property type="protein sequence ID" value="PJF18402.1"/>
    <property type="molecule type" value="Genomic_DNA"/>
</dbReference>
<evidence type="ECO:0000313" key="2">
    <source>
        <dbReference type="EMBL" id="PJF18402.1"/>
    </source>
</evidence>
<dbReference type="OrthoDB" id="5577402at2759"/>
<feature type="compositionally biased region" description="Basic and acidic residues" evidence="1">
    <location>
        <begin position="413"/>
        <end position="434"/>
    </location>
</feature>
<feature type="compositionally biased region" description="Basic and acidic residues" evidence="1">
    <location>
        <begin position="243"/>
        <end position="254"/>
    </location>
</feature>
<comment type="caution">
    <text evidence="2">The sequence shown here is derived from an EMBL/GenBank/DDBJ whole genome shotgun (WGS) entry which is preliminary data.</text>
</comment>
<dbReference type="Proteomes" id="UP000240830">
    <property type="component" value="Unassembled WGS sequence"/>
</dbReference>